<keyword evidence="1" id="KW-0808">Transferase</keyword>
<evidence type="ECO:0000256" key="2">
    <source>
        <dbReference type="ARBA" id="ARBA00023211"/>
    </source>
</evidence>
<accession>A0A7J7NJW9</accession>
<dbReference type="EMBL" id="JACGCM010000724">
    <property type="protein sequence ID" value="KAF6167495.1"/>
    <property type="molecule type" value="Genomic_DNA"/>
</dbReference>
<evidence type="ECO:0000256" key="1">
    <source>
        <dbReference type="ARBA" id="ARBA00022676"/>
    </source>
</evidence>
<dbReference type="GO" id="GO:0003723">
    <property type="term" value="F:RNA binding"/>
    <property type="evidence" value="ECO:0007669"/>
    <property type="project" value="UniProtKB-UniRule"/>
</dbReference>
<keyword evidence="3" id="KW-0694">RNA-binding</keyword>
<feature type="domain" description="RRM" evidence="6">
    <location>
        <begin position="48"/>
        <end position="93"/>
    </location>
</feature>
<dbReference type="Proteomes" id="UP000541444">
    <property type="component" value="Unassembled WGS sequence"/>
</dbReference>
<dbReference type="Pfam" id="PF00076">
    <property type="entry name" value="RRM_1"/>
    <property type="match status" value="1"/>
</dbReference>
<dbReference type="PANTHER" id="PTHR11183">
    <property type="entry name" value="GLYCOGENIN SUBFAMILY MEMBER"/>
    <property type="match status" value="1"/>
</dbReference>
<evidence type="ECO:0000313" key="8">
    <source>
        <dbReference type="Proteomes" id="UP000541444"/>
    </source>
</evidence>
<dbReference type="InterPro" id="IPR029044">
    <property type="entry name" value="Nucleotide-diphossugar_trans"/>
</dbReference>
<keyword evidence="5" id="KW-0732">Signal</keyword>
<keyword evidence="8" id="KW-1185">Reference proteome</keyword>
<feature type="signal peptide" evidence="5">
    <location>
        <begin position="1"/>
        <end position="33"/>
    </location>
</feature>
<dbReference type="SUPFAM" id="SSF54928">
    <property type="entry name" value="RNA-binding domain, RBD"/>
    <property type="match status" value="1"/>
</dbReference>
<dbReference type="EC" id="2.4.1.-" evidence="4"/>
<dbReference type="InterPro" id="IPR002495">
    <property type="entry name" value="Glyco_trans_8"/>
</dbReference>
<sequence>MYLGVWSTYILNLILSGLLVLCFLDCSPGSVDGGLYAFYLNYWDTTYTKIFVVGLAWETQRKTQRCYFEQYGEILEAVVIADRSTARSKGYGFKSKNWSRDVARLHLQFAAARLTVSVRGYHHSAHVLFVTDCFPNPNVFTCKGLVRHKGNAWLNKPNLSTLRKKLRLPVGSCELAVPLKAKGERIYSGTVHREAYAMILHSAHVYVYGAIAAAQSIRMVWSTGDLVILVDDTISKYHRGGFEAAGWKIRTIERIRNPKAEKNVYNEWNYSKFRLWQLTDYDKIIFIVTDLLILRNIDFLFGMPEIFATAWTISI</sequence>
<evidence type="ECO:0000256" key="4">
    <source>
        <dbReference type="RuleBase" id="RU362027"/>
    </source>
</evidence>
<dbReference type="GO" id="GO:0016757">
    <property type="term" value="F:glycosyltransferase activity"/>
    <property type="evidence" value="ECO:0007669"/>
    <property type="project" value="UniProtKB-KW"/>
</dbReference>
<keyword evidence="2" id="KW-0464">Manganese</keyword>
<dbReference type="InterPro" id="IPR000504">
    <property type="entry name" value="RRM_dom"/>
</dbReference>
<dbReference type="InterPro" id="IPR035979">
    <property type="entry name" value="RBD_domain_sf"/>
</dbReference>
<evidence type="ECO:0000313" key="7">
    <source>
        <dbReference type="EMBL" id="KAF6167495.1"/>
    </source>
</evidence>
<dbReference type="AlphaFoldDB" id="A0A7J7NJW9"/>
<dbReference type="InterPro" id="IPR012677">
    <property type="entry name" value="Nucleotide-bd_a/b_plait_sf"/>
</dbReference>
<dbReference type="Pfam" id="PF01501">
    <property type="entry name" value="Glyco_transf_8"/>
    <property type="match status" value="1"/>
</dbReference>
<comment type="caution">
    <text evidence="7">The sequence shown here is derived from an EMBL/GenBank/DDBJ whole genome shotgun (WGS) entry which is preliminary data.</text>
</comment>
<evidence type="ECO:0000259" key="6">
    <source>
        <dbReference type="PROSITE" id="PS50102"/>
    </source>
</evidence>
<proteinExistence type="inferred from homology"/>
<name>A0A7J7NJW9_9MAGN</name>
<evidence type="ECO:0000256" key="5">
    <source>
        <dbReference type="SAM" id="SignalP"/>
    </source>
</evidence>
<dbReference type="Gene3D" id="3.90.550.10">
    <property type="entry name" value="Spore Coat Polysaccharide Biosynthesis Protein SpsA, Chain A"/>
    <property type="match status" value="1"/>
</dbReference>
<evidence type="ECO:0000256" key="3">
    <source>
        <dbReference type="PROSITE-ProRule" id="PRU00176"/>
    </source>
</evidence>
<dbReference type="Gene3D" id="3.30.70.330">
    <property type="match status" value="1"/>
</dbReference>
<dbReference type="SUPFAM" id="SSF53448">
    <property type="entry name" value="Nucleotide-diphospho-sugar transferases"/>
    <property type="match status" value="1"/>
</dbReference>
<comment type="similarity">
    <text evidence="4">Belongs to the glycosyltransferase 8 family.</text>
</comment>
<reference evidence="7 8" key="1">
    <citation type="journal article" date="2020" name="IScience">
        <title>Genome Sequencing of the Endangered Kingdonia uniflora (Circaeasteraceae, Ranunculales) Reveals Potential Mechanisms of Evolutionary Specialization.</title>
        <authorList>
            <person name="Sun Y."/>
            <person name="Deng T."/>
            <person name="Zhang A."/>
            <person name="Moore M.J."/>
            <person name="Landis J.B."/>
            <person name="Lin N."/>
            <person name="Zhang H."/>
            <person name="Zhang X."/>
            <person name="Huang J."/>
            <person name="Zhang X."/>
            <person name="Sun H."/>
            <person name="Wang H."/>
        </authorList>
    </citation>
    <scope>NUCLEOTIDE SEQUENCE [LARGE SCALE GENOMIC DNA]</scope>
    <source>
        <strain evidence="7">TB1705</strain>
        <tissue evidence="7">Leaf</tissue>
    </source>
</reference>
<dbReference type="PROSITE" id="PS50102">
    <property type="entry name" value="RRM"/>
    <property type="match status" value="1"/>
</dbReference>
<dbReference type="InterPro" id="IPR050587">
    <property type="entry name" value="GNT1/Glycosyltrans_8"/>
</dbReference>
<organism evidence="7 8">
    <name type="scientific">Kingdonia uniflora</name>
    <dbReference type="NCBI Taxonomy" id="39325"/>
    <lineage>
        <taxon>Eukaryota</taxon>
        <taxon>Viridiplantae</taxon>
        <taxon>Streptophyta</taxon>
        <taxon>Embryophyta</taxon>
        <taxon>Tracheophyta</taxon>
        <taxon>Spermatophyta</taxon>
        <taxon>Magnoliopsida</taxon>
        <taxon>Ranunculales</taxon>
        <taxon>Circaeasteraceae</taxon>
        <taxon>Kingdonia</taxon>
    </lineage>
</organism>
<protein>
    <recommendedName>
        <fullName evidence="4">Hexosyltransferase</fullName>
        <ecNumber evidence="4">2.4.1.-</ecNumber>
    </recommendedName>
</protein>
<feature type="chain" id="PRO_5029747473" description="Hexosyltransferase" evidence="5">
    <location>
        <begin position="34"/>
        <end position="315"/>
    </location>
</feature>
<keyword evidence="1" id="KW-0328">Glycosyltransferase</keyword>
<gene>
    <name evidence="7" type="ORF">GIB67_031696</name>
</gene>
<dbReference type="OrthoDB" id="2014201at2759"/>